<evidence type="ECO:0000256" key="5">
    <source>
        <dbReference type="ARBA" id="ARBA00022989"/>
    </source>
</evidence>
<accession>A0AAE3P275</accession>
<feature type="compositionally biased region" description="Gly residues" evidence="8">
    <location>
        <begin position="1"/>
        <end position="11"/>
    </location>
</feature>
<protein>
    <submittedName>
        <fullName evidence="10">Biopolymer transporter ExbD</fullName>
    </submittedName>
</protein>
<evidence type="ECO:0000256" key="2">
    <source>
        <dbReference type="ARBA" id="ARBA00005811"/>
    </source>
</evidence>
<keyword evidence="7" id="KW-0813">Transport</keyword>
<evidence type="ECO:0000313" key="10">
    <source>
        <dbReference type="EMBL" id="MDF1613019.1"/>
    </source>
</evidence>
<dbReference type="Pfam" id="PF02472">
    <property type="entry name" value="ExbD"/>
    <property type="match status" value="1"/>
</dbReference>
<evidence type="ECO:0000256" key="8">
    <source>
        <dbReference type="SAM" id="MobiDB-lite"/>
    </source>
</evidence>
<feature type="transmembrane region" description="Helical" evidence="9">
    <location>
        <begin position="28"/>
        <end position="50"/>
    </location>
</feature>
<evidence type="ECO:0000256" key="7">
    <source>
        <dbReference type="RuleBase" id="RU003879"/>
    </source>
</evidence>
<evidence type="ECO:0000256" key="3">
    <source>
        <dbReference type="ARBA" id="ARBA00022475"/>
    </source>
</evidence>
<name>A0AAE3P275_9BACT</name>
<dbReference type="PANTHER" id="PTHR30558:SF3">
    <property type="entry name" value="BIOPOLYMER TRANSPORT PROTEIN EXBD-RELATED"/>
    <property type="match status" value="1"/>
</dbReference>
<proteinExistence type="inferred from homology"/>
<dbReference type="Gene3D" id="3.30.420.270">
    <property type="match status" value="1"/>
</dbReference>
<keyword evidence="3" id="KW-1003">Cell membrane</keyword>
<feature type="region of interest" description="Disordered" evidence="8">
    <location>
        <begin position="1"/>
        <end position="22"/>
    </location>
</feature>
<dbReference type="AlphaFoldDB" id="A0AAE3P275"/>
<keyword evidence="4 7" id="KW-0812">Transmembrane</keyword>
<dbReference type="RefSeq" id="WP_321536790.1">
    <property type="nucleotide sequence ID" value="NZ_JARGDL010000024.1"/>
</dbReference>
<evidence type="ECO:0000256" key="6">
    <source>
        <dbReference type="ARBA" id="ARBA00023136"/>
    </source>
</evidence>
<keyword evidence="5 9" id="KW-1133">Transmembrane helix</keyword>
<evidence type="ECO:0000256" key="9">
    <source>
        <dbReference type="SAM" id="Phobius"/>
    </source>
</evidence>
<dbReference type="InterPro" id="IPR003400">
    <property type="entry name" value="ExbD"/>
</dbReference>
<evidence type="ECO:0000256" key="1">
    <source>
        <dbReference type="ARBA" id="ARBA00004162"/>
    </source>
</evidence>
<organism evidence="10 11">
    <name type="scientific">Stygiobacter electus</name>
    <dbReference type="NCBI Taxonomy" id="3032292"/>
    <lineage>
        <taxon>Bacteria</taxon>
        <taxon>Pseudomonadati</taxon>
        <taxon>Ignavibacteriota</taxon>
        <taxon>Ignavibacteria</taxon>
        <taxon>Ignavibacteriales</taxon>
        <taxon>Melioribacteraceae</taxon>
        <taxon>Stygiobacter</taxon>
    </lineage>
</organism>
<keyword evidence="11" id="KW-1185">Reference proteome</keyword>
<keyword evidence="6 9" id="KW-0472">Membrane</keyword>
<dbReference type="GO" id="GO:0015031">
    <property type="term" value="P:protein transport"/>
    <property type="evidence" value="ECO:0007669"/>
    <property type="project" value="UniProtKB-KW"/>
</dbReference>
<dbReference type="PANTHER" id="PTHR30558">
    <property type="entry name" value="EXBD MEMBRANE COMPONENT OF PMF-DRIVEN MACROMOLECULE IMPORT SYSTEM"/>
    <property type="match status" value="1"/>
</dbReference>
<dbReference type="EMBL" id="JARGDL010000024">
    <property type="protein sequence ID" value="MDF1613019.1"/>
    <property type="molecule type" value="Genomic_DNA"/>
</dbReference>
<comment type="caution">
    <text evidence="10">The sequence shown here is derived from an EMBL/GenBank/DDBJ whole genome shotgun (WGS) entry which is preliminary data.</text>
</comment>
<feature type="compositionally biased region" description="Basic residues" evidence="8">
    <location>
        <begin position="13"/>
        <end position="22"/>
    </location>
</feature>
<dbReference type="GO" id="GO:0005886">
    <property type="term" value="C:plasma membrane"/>
    <property type="evidence" value="ECO:0007669"/>
    <property type="project" value="UniProtKB-SubCell"/>
</dbReference>
<comment type="similarity">
    <text evidence="2 7">Belongs to the ExbD/TolR family.</text>
</comment>
<keyword evidence="7" id="KW-0653">Protein transport</keyword>
<gene>
    <name evidence="10" type="ORF">P0M35_12715</name>
</gene>
<dbReference type="Proteomes" id="UP001221302">
    <property type="component" value="Unassembled WGS sequence"/>
</dbReference>
<comment type="subcellular location">
    <subcellularLocation>
        <location evidence="1">Cell membrane</location>
        <topology evidence="1">Single-pass membrane protein</topology>
    </subcellularLocation>
    <subcellularLocation>
        <location evidence="7">Cell membrane</location>
        <topology evidence="7">Single-pass type II membrane protein</topology>
    </subcellularLocation>
</comment>
<evidence type="ECO:0000256" key="4">
    <source>
        <dbReference type="ARBA" id="ARBA00022692"/>
    </source>
</evidence>
<evidence type="ECO:0000313" key="11">
    <source>
        <dbReference type="Proteomes" id="UP001221302"/>
    </source>
</evidence>
<reference evidence="10" key="1">
    <citation type="submission" date="2023-03" db="EMBL/GenBank/DDBJ databases">
        <title>Stygiobacter electus gen. nov., sp. nov., facultatively anaerobic thermotolerant bacterium of the class Ignavibacteria from a well of Yessentuki mineral water deposit.</title>
        <authorList>
            <person name="Podosokorskaya O.A."/>
            <person name="Elcheninov A.G."/>
            <person name="Petrova N.F."/>
            <person name="Zavarzina D.G."/>
            <person name="Kublanov I.V."/>
            <person name="Merkel A.Y."/>
        </authorList>
    </citation>
    <scope>NUCLEOTIDE SEQUENCE</scope>
    <source>
        <strain evidence="10">09-Me</strain>
    </source>
</reference>
<dbReference type="GO" id="GO:0022857">
    <property type="term" value="F:transmembrane transporter activity"/>
    <property type="evidence" value="ECO:0007669"/>
    <property type="project" value="InterPro"/>
</dbReference>
<sequence>MAGGAVGGDSGGPKRKSKFTKRKPKKRISVSIDMTPLVDVAFLLLTFFMLTTVFRLPQTLEINLPPKDVDIKVGESSLLTIRVDENMNLYWNVGFEVPAKIKWEDFNKFLKQKKAENPRFNVLIKIDKKSKYHMMIDIIDELRVVGLDRYALAPITDIDKKEMARAT</sequence>